<reference evidence="1 2" key="1">
    <citation type="submission" date="2024-10" db="EMBL/GenBank/DDBJ databases">
        <title>Whole genome of Pseudomonas sp Strain RB5.</title>
        <authorList>
            <person name="Selami N."/>
        </authorList>
    </citation>
    <scope>NUCLEOTIDE SEQUENCE [LARGE SCALE GENOMIC DNA]</scope>
    <source>
        <strain evidence="1 2">RB5</strain>
    </source>
</reference>
<protein>
    <submittedName>
        <fullName evidence="1">Uncharacterized protein</fullName>
    </submittedName>
</protein>
<dbReference type="EMBL" id="JBIEIL010000008">
    <property type="protein sequence ID" value="MFG6206160.1"/>
    <property type="molecule type" value="Genomic_DNA"/>
</dbReference>
<dbReference type="Proteomes" id="UP001605918">
    <property type="component" value="Unassembled WGS sequence"/>
</dbReference>
<gene>
    <name evidence="1" type="ORF">ACGSLL_17505</name>
</gene>
<keyword evidence="2" id="KW-1185">Reference proteome</keyword>
<proteinExistence type="predicted"/>
<sequence>MATVTTQESTQPYDYLRGRIAYEISSLVGAFRDGDQVVLKIDEYAYHLSPTQADLLAQGFLMAALRTGLGRFDMPWRNGHIHQVSAIPKKTSRKGMGIYDDTLYISEADYKFFATGWLYEGTGEDLDYPANVVFLKTGRNGVVGFKKGKDEFLLSPKHVAQLFLELADSANSLGTRVWSIWDRHIEWSTGHATSDKASFDLANSALFDYLKSYKPIV</sequence>
<evidence type="ECO:0000313" key="2">
    <source>
        <dbReference type="Proteomes" id="UP001605918"/>
    </source>
</evidence>
<comment type="caution">
    <text evidence="1">The sequence shown here is derived from an EMBL/GenBank/DDBJ whole genome shotgun (WGS) entry which is preliminary data.</text>
</comment>
<dbReference type="RefSeq" id="WP_394507303.1">
    <property type="nucleotide sequence ID" value="NZ_JBIEIL010000008.1"/>
</dbReference>
<organism evidence="1 2">
    <name type="scientific">Pseudomonas retamae</name>
    <dbReference type="NCBI Taxonomy" id="702110"/>
    <lineage>
        <taxon>Bacteria</taxon>
        <taxon>Pseudomonadati</taxon>
        <taxon>Pseudomonadota</taxon>
        <taxon>Gammaproteobacteria</taxon>
        <taxon>Pseudomonadales</taxon>
        <taxon>Pseudomonadaceae</taxon>
        <taxon>Pseudomonas</taxon>
    </lineage>
</organism>
<evidence type="ECO:0000313" key="1">
    <source>
        <dbReference type="EMBL" id="MFG6206160.1"/>
    </source>
</evidence>
<accession>A0ABW7DDT6</accession>
<name>A0ABW7DDT6_9PSED</name>